<accession>A0A9D2M7B3</accession>
<evidence type="ECO:0000313" key="3">
    <source>
        <dbReference type="Proteomes" id="UP000886803"/>
    </source>
</evidence>
<feature type="transmembrane region" description="Helical" evidence="1">
    <location>
        <begin position="139"/>
        <end position="163"/>
    </location>
</feature>
<name>A0A9D2M7B3_9FIRM</name>
<organism evidence="2 3">
    <name type="scientific">Candidatus Gemmiger avicola</name>
    <dbReference type="NCBI Taxonomy" id="2838605"/>
    <lineage>
        <taxon>Bacteria</taxon>
        <taxon>Bacillati</taxon>
        <taxon>Bacillota</taxon>
        <taxon>Clostridia</taxon>
        <taxon>Eubacteriales</taxon>
        <taxon>Gemmiger</taxon>
    </lineage>
</organism>
<feature type="transmembrane region" description="Helical" evidence="1">
    <location>
        <begin position="59"/>
        <end position="78"/>
    </location>
</feature>
<feature type="non-terminal residue" evidence="2">
    <location>
        <position position="164"/>
    </location>
</feature>
<dbReference type="AlphaFoldDB" id="A0A9D2M7B3"/>
<reference evidence="2" key="1">
    <citation type="journal article" date="2021" name="PeerJ">
        <title>Extensive microbial diversity within the chicken gut microbiome revealed by metagenomics and culture.</title>
        <authorList>
            <person name="Gilroy R."/>
            <person name="Ravi A."/>
            <person name="Getino M."/>
            <person name="Pursley I."/>
            <person name="Horton D.L."/>
            <person name="Alikhan N.F."/>
            <person name="Baker D."/>
            <person name="Gharbi K."/>
            <person name="Hall N."/>
            <person name="Watson M."/>
            <person name="Adriaenssens E.M."/>
            <person name="Foster-Nyarko E."/>
            <person name="Jarju S."/>
            <person name="Secka A."/>
            <person name="Antonio M."/>
            <person name="Oren A."/>
            <person name="Chaudhuri R.R."/>
            <person name="La Ragione R."/>
            <person name="Hildebrand F."/>
            <person name="Pallen M.J."/>
        </authorList>
    </citation>
    <scope>NUCLEOTIDE SEQUENCE</scope>
    <source>
        <strain evidence="2">ChiBcec8-13705</strain>
    </source>
</reference>
<comment type="caution">
    <text evidence="2">The sequence shown here is derived from an EMBL/GenBank/DDBJ whole genome shotgun (WGS) entry which is preliminary data.</text>
</comment>
<keyword evidence="1" id="KW-1133">Transmembrane helix</keyword>
<feature type="transmembrane region" description="Helical" evidence="1">
    <location>
        <begin position="20"/>
        <end position="39"/>
    </location>
</feature>
<protein>
    <submittedName>
        <fullName evidence="2">ABC transporter permease</fullName>
    </submittedName>
</protein>
<keyword evidence="1" id="KW-0812">Transmembrane</keyword>
<dbReference type="EMBL" id="DWYG01000091">
    <property type="protein sequence ID" value="HJB41984.1"/>
    <property type="molecule type" value="Genomic_DNA"/>
</dbReference>
<sequence length="164" mass="17533">MRALAKLLLCELLKLRRKPLFWVMAASSVGLPLAFAVFLSDPADSESAVIQLMATMIQLSAYVVLIPAVAVLAANLLFEEQDSDTLKNLCCVPVDRAALAVAKLLLLLGFSVLFMAVGGLVNLVILLVQGWAPIGYWKLLGVCLVQGVLMWSGALPCVLLVVAL</sequence>
<dbReference type="Proteomes" id="UP000886803">
    <property type="component" value="Unassembled WGS sequence"/>
</dbReference>
<feature type="transmembrane region" description="Helical" evidence="1">
    <location>
        <begin position="104"/>
        <end position="127"/>
    </location>
</feature>
<gene>
    <name evidence="2" type="ORF">H9945_05730</name>
</gene>
<evidence type="ECO:0000313" key="2">
    <source>
        <dbReference type="EMBL" id="HJB41984.1"/>
    </source>
</evidence>
<evidence type="ECO:0000256" key="1">
    <source>
        <dbReference type="SAM" id="Phobius"/>
    </source>
</evidence>
<reference evidence="2" key="2">
    <citation type="submission" date="2021-04" db="EMBL/GenBank/DDBJ databases">
        <authorList>
            <person name="Gilroy R."/>
        </authorList>
    </citation>
    <scope>NUCLEOTIDE SEQUENCE</scope>
    <source>
        <strain evidence="2">ChiBcec8-13705</strain>
    </source>
</reference>
<keyword evidence="1" id="KW-0472">Membrane</keyword>
<dbReference type="Pfam" id="PF12730">
    <property type="entry name" value="ABC2_membrane_4"/>
    <property type="match status" value="1"/>
</dbReference>
<proteinExistence type="predicted"/>